<dbReference type="KEGG" id="sclo:SCLO_1002990"/>
<keyword evidence="1" id="KW-1133">Transmembrane helix</keyword>
<feature type="domain" description="DUF6644" evidence="2">
    <location>
        <begin position="29"/>
        <end position="160"/>
    </location>
</feature>
<evidence type="ECO:0000313" key="4">
    <source>
        <dbReference type="Proteomes" id="UP000218272"/>
    </source>
</evidence>
<feature type="transmembrane region" description="Helical" evidence="1">
    <location>
        <begin position="100"/>
        <end position="118"/>
    </location>
</feature>
<evidence type="ECO:0000259" key="2">
    <source>
        <dbReference type="Pfam" id="PF20349"/>
    </source>
</evidence>
<sequence>MSITSFSDWLYATPVATSIRDTTWVIPTVQSIHILAIGVIVGSAIVSDLRLAGVIATDESPRAVARRYLPWMWTALVVLLTTGLILVVAEPGRTLGNTIFWLKMALVLFAFVLTLMFRKPLLDPAFEHDRAHWQAIAKPAAWISLVVWIVVIFCGRWIAYT</sequence>
<dbReference type="AlphaFoldDB" id="A0A1E1EYK4"/>
<accession>A0A1E1EYK4</accession>
<feature type="transmembrane region" description="Helical" evidence="1">
    <location>
        <begin position="68"/>
        <end position="88"/>
    </location>
</feature>
<gene>
    <name evidence="3" type="ORF">SCLO_1002990</name>
</gene>
<dbReference type="Proteomes" id="UP000218272">
    <property type="component" value="Chromosome SCLO_1"/>
</dbReference>
<protein>
    <recommendedName>
        <fullName evidence="2">DUF6644 domain-containing protein</fullName>
    </recommendedName>
</protein>
<keyword evidence="1" id="KW-0472">Membrane</keyword>
<keyword evidence="1" id="KW-0812">Transmembrane</keyword>
<reference evidence="3 4" key="1">
    <citation type="submission" date="2016-10" db="EMBL/GenBank/DDBJ databases">
        <title>Complete Genome Sequence of the Nonylphenol-Degrading Bacterium Sphingobium cloacae JCM 10874T.</title>
        <authorList>
            <person name="Ootsuka M."/>
            <person name="Nishizawa T."/>
            <person name="Ohta H."/>
        </authorList>
    </citation>
    <scope>NUCLEOTIDE SEQUENCE [LARGE SCALE GENOMIC DNA]</scope>
    <source>
        <strain evidence="3 4">JCM 10874</strain>
    </source>
</reference>
<name>A0A1E1EYK4_9SPHN</name>
<dbReference type="InterPro" id="IPR046586">
    <property type="entry name" value="DUF6644"/>
</dbReference>
<keyword evidence="4" id="KW-1185">Reference proteome</keyword>
<dbReference type="Pfam" id="PF20349">
    <property type="entry name" value="DUF6644"/>
    <property type="match status" value="1"/>
</dbReference>
<dbReference type="EMBL" id="AP017655">
    <property type="protein sequence ID" value="BAV63339.1"/>
    <property type="molecule type" value="Genomic_DNA"/>
</dbReference>
<dbReference type="OrthoDB" id="7424236at2"/>
<proteinExistence type="predicted"/>
<feature type="transmembrane region" description="Helical" evidence="1">
    <location>
        <begin position="32"/>
        <end position="56"/>
    </location>
</feature>
<organism evidence="3 4">
    <name type="scientific">Sphingobium cloacae</name>
    <dbReference type="NCBI Taxonomy" id="120107"/>
    <lineage>
        <taxon>Bacteria</taxon>
        <taxon>Pseudomonadati</taxon>
        <taxon>Pseudomonadota</taxon>
        <taxon>Alphaproteobacteria</taxon>
        <taxon>Sphingomonadales</taxon>
        <taxon>Sphingomonadaceae</taxon>
        <taxon>Sphingobium</taxon>
    </lineage>
</organism>
<evidence type="ECO:0000256" key="1">
    <source>
        <dbReference type="SAM" id="Phobius"/>
    </source>
</evidence>
<evidence type="ECO:0000313" key="3">
    <source>
        <dbReference type="EMBL" id="BAV63339.1"/>
    </source>
</evidence>
<dbReference type="RefSeq" id="WP_066518471.1">
    <property type="nucleotide sequence ID" value="NZ_AP017655.1"/>
</dbReference>
<feature type="transmembrane region" description="Helical" evidence="1">
    <location>
        <begin position="139"/>
        <end position="159"/>
    </location>
</feature>